<keyword evidence="4" id="KW-0574">Periplasm</keyword>
<feature type="domain" description="Pili assembly chaperone C-terminal" evidence="9">
    <location>
        <begin position="163"/>
        <end position="219"/>
    </location>
</feature>
<dbReference type="InterPro" id="IPR050643">
    <property type="entry name" value="Periplasmic_pilus_chap"/>
</dbReference>
<evidence type="ECO:0000256" key="4">
    <source>
        <dbReference type="ARBA" id="ARBA00022764"/>
    </source>
</evidence>
<keyword evidence="3 7" id="KW-0732">Signal</keyword>
<evidence type="ECO:0000256" key="1">
    <source>
        <dbReference type="ARBA" id="ARBA00004418"/>
    </source>
</evidence>
<dbReference type="InterPro" id="IPR016147">
    <property type="entry name" value="Pili_assmbl_chaperone_N"/>
</dbReference>
<dbReference type="SUPFAM" id="SSF49354">
    <property type="entry name" value="PapD-like"/>
    <property type="match status" value="1"/>
</dbReference>
<dbReference type="EMBL" id="CP002272">
    <property type="protein sequence ID" value="ADO48999.1"/>
    <property type="molecule type" value="Genomic_DNA"/>
</dbReference>
<evidence type="ECO:0000313" key="11">
    <source>
        <dbReference type="Proteomes" id="UP000006872"/>
    </source>
</evidence>
<dbReference type="PRINTS" id="PR00969">
    <property type="entry name" value="CHAPERONPILI"/>
</dbReference>
<evidence type="ECO:0000256" key="5">
    <source>
        <dbReference type="ARBA" id="ARBA00023186"/>
    </source>
</evidence>
<evidence type="ECO:0000256" key="7">
    <source>
        <dbReference type="SAM" id="SignalP"/>
    </source>
</evidence>
<dbReference type="STRING" id="701347.Entcl_2751"/>
<dbReference type="PANTHER" id="PTHR30251:SF10">
    <property type="entry name" value="FIMBRIAL CHAPERONE YEHC-RELATED"/>
    <property type="match status" value="1"/>
</dbReference>
<dbReference type="SUPFAM" id="SSF49584">
    <property type="entry name" value="Periplasmic chaperone C-domain"/>
    <property type="match status" value="1"/>
</dbReference>
<dbReference type="GO" id="GO:0071555">
    <property type="term" value="P:cell wall organization"/>
    <property type="evidence" value="ECO:0007669"/>
    <property type="project" value="InterPro"/>
</dbReference>
<dbReference type="Pfam" id="PF02753">
    <property type="entry name" value="PapD_C"/>
    <property type="match status" value="1"/>
</dbReference>
<dbReference type="InterPro" id="IPR001829">
    <property type="entry name" value="Pili_assmbl_chaperone_bac"/>
</dbReference>
<comment type="similarity">
    <text evidence="2 6">Belongs to the periplasmic pilus chaperone family.</text>
</comment>
<dbReference type="InterPro" id="IPR016148">
    <property type="entry name" value="Pili_assmbl_chaperone_C"/>
</dbReference>
<protein>
    <submittedName>
        <fullName evidence="10">Pili assembly chaperone, N-terminal protein</fullName>
    </submittedName>
</protein>
<dbReference type="AlphaFoldDB" id="E3GCB3"/>
<feature type="signal peptide" evidence="7">
    <location>
        <begin position="1"/>
        <end position="18"/>
    </location>
</feature>
<evidence type="ECO:0000259" key="8">
    <source>
        <dbReference type="Pfam" id="PF00345"/>
    </source>
</evidence>
<dbReference type="InterPro" id="IPR013783">
    <property type="entry name" value="Ig-like_fold"/>
</dbReference>
<name>E3GCB3_ENTLS</name>
<dbReference type="PANTHER" id="PTHR30251">
    <property type="entry name" value="PILUS ASSEMBLY CHAPERONE"/>
    <property type="match status" value="1"/>
</dbReference>
<evidence type="ECO:0000256" key="6">
    <source>
        <dbReference type="RuleBase" id="RU003918"/>
    </source>
</evidence>
<dbReference type="HOGENOM" id="CLU_070768_0_1_6"/>
<organism evidence="10 11">
    <name type="scientific">Enterobacter lignolyticus (strain SCF1)</name>
    <dbReference type="NCBI Taxonomy" id="701347"/>
    <lineage>
        <taxon>Bacteria</taxon>
        <taxon>Pseudomonadati</taxon>
        <taxon>Pseudomonadota</taxon>
        <taxon>Gammaproteobacteria</taxon>
        <taxon>Enterobacterales</taxon>
        <taxon>Enterobacteriaceae</taxon>
        <taxon>Pluralibacter</taxon>
    </lineage>
</organism>
<feature type="domain" description="Pili assembly chaperone N-terminal" evidence="8">
    <location>
        <begin position="19"/>
        <end position="141"/>
    </location>
</feature>
<accession>E3GCB3</accession>
<dbReference type="Gene3D" id="2.60.40.10">
    <property type="entry name" value="Immunoglobulins"/>
    <property type="match status" value="2"/>
</dbReference>
<dbReference type="Proteomes" id="UP000006872">
    <property type="component" value="Chromosome"/>
</dbReference>
<dbReference type="InterPro" id="IPR018046">
    <property type="entry name" value="Pili_assmbl_chaperone_CS"/>
</dbReference>
<dbReference type="KEGG" id="esc:Entcl_2751"/>
<dbReference type="InterPro" id="IPR008962">
    <property type="entry name" value="PapD-like_sf"/>
</dbReference>
<keyword evidence="5 6" id="KW-0143">Chaperone</keyword>
<comment type="subcellular location">
    <subcellularLocation>
        <location evidence="1 6">Periplasm</location>
    </subcellularLocation>
</comment>
<evidence type="ECO:0000313" key="10">
    <source>
        <dbReference type="EMBL" id="ADO48999.1"/>
    </source>
</evidence>
<proteinExistence type="inferred from homology"/>
<evidence type="ECO:0000256" key="2">
    <source>
        <dbReference type="ARBA" id="ARBA00007399"/>
    </source>
</evidence>
<evidence type="ECO:0000256" key="3">
    <source>
        <dbReference type="ARBA" id="ARBA00022729"/>
    </source>
</evidence>
<dbReference type="GO" id="GO:0030288">
    <property type="term" value="C:outer membrane-bounded periplasmic space"/>
    <property type="evidence" value="ECO:0007669"/>
    <property type="project" value="InterPro"/>
</dbReference>
<feature type="chain" id="PRO_5003170111" evidence="7">
    <location>
        <begin position="19"/>
        <end position="227"/>
    </location>
</feature>
<reference evidence="11" key="1">
    <citation type="submission" date="2010-10" db="EMBL/GenBank/DDBJ databases">
        <title>Complete sequence of Enterobacter cloacae SCF1.</title>
        <authorList>
            <consortium name="US DOE Joint Genome Institute"/>
            <person name="Lucas S."/>
            <person name="Copeland A."/>
            <person name="Lapidus A."/>
            <person name="Cheng J.-F."/>
            <person name="Bruce D."/>
            <person name="Goodwin L."/>
            <person name="Pitluck S."/>
            <person name="Davenport K."/>
            <person name="Detter J.C."/>
            <person name="Han C."/>
            <person name="Tapia R."/>
            <person name="Land M."/>
            <person name="Hauser L."/>
            <person name="Chang Y.-J."/>
            <person name="Jeffries C."/>
            <person name="Kyrpides N."/>
            <person name="Ivanova N."/>
            <person name="Mikhailova N."/>
            <person name="DeAngelis K."/>
            <person name="Arkin A.P."/>
            <person name="Chivian D."/>
            <person name="Edwards B."/>
            <person name="Woo H."/>
            <person name="Hazen T.C."/>
            <person name="Woyke T."/>
        </authorList>
    </citation>
    <scope>NUCLEOTIDE SEQUENCE [LARGE SCALE GENOMIC DNA]</scope>
    <source>
        <strain evidence="11">SCF1</strain>
    </source>
</reference>
<keyword evidence="11" id="KW-1185">Reference proteome</keyword>
<evidence type="ECO:0000259" key="9">
    <source>
        <dbReference type="Pfam" id="PF02753"/>
    </source>
</evidence>
<sequence>MKGFIALLLSSVILPAQAGVVIYGTRVIYPAEKKEIIVQLMNQGKRASLVQSWIDDGNTSLPPEKIHVPFLLTPPVVKVAGDSGQQLKIKKMPNALPDNKESLFYLNVLDIPPNHPEHDGKNALKFAMQSRIKLFYRPKGIAAVNNYSFQQISLAQNGKHVTIKNDTANWITVTTIKMNGAKVNHASIMVAPLSTQNISLKNTGARIYNMTIIDDYGNYISDNISVK</sequence>
<dbReference type="Pfam" id="PF00345">
    <property type="entry name" value="PapD_N"/>
    <property type="match status" value="1"/>
</dbReference>
<dbReference type="RefSeq" id="WP_013366732.1">
    <property type="nucleotide sequence ID" value="NC_014618.1"/>
</dbReference>
<dbReference type="PROSITE" id="PS00635">
    <property type="entry name" value="PILI_CHAPERONE"/>
    <property type="match status" value="1"/>
</dbReference>
<reference evidence="10 11" key="2">
    <citation type="journal article" date="2011" name="Stand. Genomic Sci.">
        <title>Complete genome sequence of 'Enterobacter lignolyticus' SCF1.</title>
        <authorList>
            <person name="Deangelis K.M."/>
            <person name="D'Haeseleer P."/>
            <person name="Chivian D."/>
            <person name="Fortney J.L."/>
            <person name="Khudyakov J."/>
            <person name="Simmons B."/>
            <person name="Woo H."/>
            <person name="Arkin A.P."/>
            <person name="Davenport K.W."/>
            <person name="Goodwin L."/>
            <person name="Chen A."/>
            <person name="Ivanova N."/>
            <person name="Kyrpides N.C."/>
            <person name="Mavromatis K."/>
            <person name="Woyke T."/>
            <person name="Hazen T.C."/>
        </authorList>
    </citation>
    <scope>NUCLEOTIDE SEQUENCE [LARGE SCALE GENOMIC DNA]</scope>
    <source>
        <strain evidence="10 11">SCF1</strain>
    </source>
</reference>
<dbReference type="eggNOG" id="COG3121">
    <property type="taxonomic scope" value="Bacteria"/>
</dbReference>
<gene>
    <name evidence="10" type="ordered locus">Entcl_2751</name>
</gene>
<dbReference type="InterPro" id="IPR036316">
    <property type="entry name" value="Pili_assmbl_chap_C_dom_sf"/>
</dbReference>